<accession>A0A1G7BLL6</accession>
<evidence type="ECO:0000313" key="2">
    <source>
        <dbReference type="Proteomes" id="UP000183812"/>
    </source>
</evidence>
<reference evidence="1 2" key="1">
    <citation type="submission" date="2016-10" db="EMBL/GenBank/DDBJ databases">
        <authorList>
            <person name="de Groot N.N."/>
        </authorList>
    </citation>
    <scope>NUCLEOTIDE SEQUENCE [LARGE SCALE GENOMIC DNA]</scope>
    <source>
        <strain evidence="2">DSM 938 / 37b4</strain>
    </source>
</reference>
<proteinExistence type="predicted"/>
<dbReference type="RefSeq" id="WP_074552341.1">
    <property type="nucleotide sequence ID" value="NZ_CP119563.1"/>
</dbReference>
<name>A0A1G7BLL6_RHOCA</name>
<organism evidence="1 2">
    <name type="scientific">Rhodobacter capsulatus</name>
    <name type="common">Rhodopseudomonas capsulata</name>
    <dbReference type="NCBI Taxonomy" id="1061"/>
    <lineage>
        <taxon>Bacteria</taxon>
        <taxon>Pseudomonadati</taxon>
        <taxon>Pseudomonadota</taxon>
        <taxon>Alphaproteobacteria</taxon>
        <taxon>Rhodobacterales</taxon>
        <taxon>Rhodobacter group</taxon>
        <taxon>Rhodobacter</taxon>
    </lineage>
</organism>
<evidence type="ECO:0000313" key="1">
    <source>
        <dbReference type="EMBL" id="SDE28021.1"/>
    </source>
</evidence>
<dbReference type="EMBL" id="FNAY01000001">
    <property type="protein sequence ID" value="SDE28021.1"/>
    <property type="molecule type" value="Genomic_DNA"/>
</dbReference>
<dbReference type="OrthoDB" id="9802053at2"/>
<dbReference type="Pfam" id="PF13289">
    <property type="entry name" value="SIR2_2"/>
    <property type="match status" value="1"/>
</dbReference>
<dbReference type="Proteomes" id="UP000183812">
    <property type="component" value="Unassembled WGS sequence"/>
</dbReference>
<protein>
    <submittedName>
        <fullName evidence="1">SIR2-like domain-containing protein</fullName>
    </submittedName>
</protein>
<gene>
    <name evidence="1" type="ORF">SAMN04244550_00005</name>
</gene>
<dbReference type="AlphaFoldDB" id="A0A1G7BLL6"/>
<sequence>MTDIALLETVMAEVGAGRRIPYLGPEVSALSGGQAPGTTAELCRRLEAEVRVPRRAAGNLWSVAQYIESRKFRATLDALVRKAFVGRSDRPNPVHDWLAAMRVPMVVDTWYDEGLLRAFGPGDGDWGHVQGISRAGTHSEAFTAAFDSFGTPVVAADPGWTSLIYKPHGLVRMGSSFLLSDADYVEVLTEIDIQTPIPEEVRERRTGRPFLFLGCRFDDQLLRIYARQIAKRSAPGHVAVIPGPLTKMEEKFLEELQIRRLDLPLSALTDLLTVPEG</sequence>